<evidence type="ECO:0000256" key="4">
    <source>
        <dbReference type="ARBA" id="ARBA00013078"/>
    </source>
</evidence>
<dbReference type="SFLD" id="SFLDG01129">
    <property type="entry name" value="C1.5:_HAD__Beta-PGM__Phosphata"/>
    <property type="match status" value="1"/>
</dbReference>
<gene>
    <name evidence="5" type="ORF">GCM10007927_19690</name>
</gene>
<sequence>MTRTTAANITGIVFDKDGTLFDFAATWAAWASAFLMRLSNGDAVKAAEIGEVIGFDMQQKTFAPTSLVIASTAGEVGAALHPFCQHLTIEELMTELNDEAELAPQTQAAPLEPLLRGFRARGLRLGVATNDAEKPARAHLAQAGIGDLFDFIAGYDSGHGGKPAPGQLLAFAAECGLDPAQVLMVGDSTHDLHAGRAAGMIPVGVLTGLASHADLAPFADVVLPDVGHLPQWLDRNALPGSV</sequence>
<evidence type="ECO:0000313" key="5">
    <source>
        <dbReference type="EMBL" id="GLQ27166.1"/>
    </source>
</evidence>
<reference evidence="5" key="1">
    <citation type="journal article" date="2014" name="Int. J. Syst. Evol. Microbiol.">
        <title>Complete genome of a new Firmicutes species belonging to the dominant human colonic microbiota ('Ruminococcus bicirculans') reveals two chromosomes and a selective capacity to utilize plant glucans.</title>
        <authorList>
            <consortium name="NISC Comparative Sequencing Program"/>
            <person name="Wegmann U."/>
            <person name="Louis P."/>
            <person name="Goesmann A."/>
            <person name="Henrissat B."/>
            <person name="Duncan S.H."/>
            <person name="Flint H.J."/>
        </authorList>
    </citation>
    <scope>NUCLEOTIDE SEQUENCE</scope>
    <source>
        <strain evidence="5">NBRC 109915</strain>
    </source>
</reference>
<protein>
    <recommendedName>
        <fullName evidence="4">phosphoglycolate phosphatase</fullName>
        <ecNumber evidence="4">3.1.3.18</ecNumber>
    </recommendedName>
</protein>
<dbReference type="InterPro" id="IPR036412">
    <property type="entry name" value="HAD-like_sf"/>
</dbReference>
<dbReference type="EMBL" id="BSNL01000001">
    <property type="protein sequence ID" value="GLQ27166.1"/>
    <property type="molecule type" value="Genomic_DNA"/>
</dbReference>
<comment type="pathway">
    <text evidence="2">Organic acid metabolism; glycolate biosynthesis; glycolate from 2-phosphoglycolate: step 1/1.</text>
</comment>
<dbReference type="Pfam" id="PF00702">
    <property type="entry name" value="Hydrolase"/>
    <property type="match status" value="1"/>
</dbReference>
<comment type="catalytic activity">
    <reaction evidence="1">
        <text>2-phosphoglycolate + H2O = glycolate + phosphate</text>
        <dbReference type="Rhea" id="RHEA:14369"/>
        <dbReference type="ChEBI" id="CHEBI:15377"/>
        <dbReference type="ChEBI" id="CHEBI:29805"/>
        <dbReference type="ChEBI" id="CHEBI:43474"/>
        <dbReference type="ChEBI" id="CHEBI:58033"/>
        <dbReference type="EC" id="3.1.3.18"/>
    </reaction>
</comment>
<dbReference type="PANTHER" id="PTHR43434:SF1">
    <property type="entry name" value="PHOSPHOGLYCOLATE PHOSPHATASE"/>
    <property type="match status" value="1"/>
</dbReference>
<evidence type="ECO:0000256" key="2">
    <source>
        <dbReference type="ARBA" id="ARBA00004818"/>
    </source>
</evidence>
<dbReference type="InterPro" id="IPR050155">
    <property type="entry name" value="HAD-like_hydrolase_sf"/>
</dbReference>
<dbReference type="PRINTS" id="PR00413">
    <property type="entry name" value="HADHALOGNASE"/>
</dbReference>
<accession>A0ABQ5VJC8</accession>
<dbReference type="EC" id="3.1.3.18" evidence="4"/>
<evidence type="ECO:0000256" key="1">
    <source>
        <dbReference type="ARBA" id="ARBA00000830"/>
    </source>
</evidence>
<dbReference type="SUPFAM" id="SSF56784">
    <property type="entry name" value="HAD-like"/>
    <property type="match status" value="1"/>
</dbReference>
<dbReference type="PANTHER" id="PTHR43434">
    <property type="entry name" value="PHOSPHOGLYCOLATE PHOSPHATASE"/>
    <property type="match status" value="1"/>
</dbReference>
<name>A0ABQ5VJC8_9RHOB</name>
<keyword evidence="6" id="KW-1185">Reference proteome</keyword>
<dbReference type="InterPro" id="IPR023198">
    <property type="entry name" value="PGP-like_dom2"/>
</dbReference>
<evidence type="ECO:0000256" key="3">
    <source>
        <dbReference type="ARBA" id="ARBA00006171"/>
    </source>
</evidence>
<dbReference type="InterPro" id="IPR023214">
    <property type="entry name" value="HAD_sf"/>
</dbReference>
<reference evidence="5" key="2">
    <citation type="submission" date="2023-01" db="EMBL/GenBank/DDBJ databases">
        <title>Draft genome sequence of Sulfitobacter pacificus strain NBRC 109915.</title>
        <authorList>
            <person name="Sun Q."/>
            <person name="Mori K."/>
        </authorList>
    </citation>
    <scope>NUCLEOTIDE SEQUENCE</scope>
    <source>
        <strain evidence="5">NBRC 109915</strain>
    </source>
</reference>
<dbReference type="Gene3D" id="1.10.150.240">
    <property type="entry name" value="Putative phosphatase, domain 2"/>
    <property type="match status" value="1"/>
</dbReference>
<organism evidence="5 6">
    <name type="scientific">Sulfitobacter pacificus</name>
    <dbReference type="NCBI Taxonomy" id="1499314"/>
    <lineage>
        <taxon>Bacteria</taxon>
        <taxon>Pseudomonadati</taxon>
        <taxon>Pseudomonadota</taxon>
        <taxon>Alphaproteobacteria</taxon>
        <taxon>Rhodobacterales</taxon>
        <taxon>Roseobacteraceae</taxon>
        <taxon>Sulfitobacter</taxon>
    </lineage>
</organism>
<dbReference type="SFLD" id="SFLDS00003">
    <property type="entry name" value="Haloacid_Dehalogenase"/>
    <property type="match status" value="1"/>
</dbReference>
<comment type="caution">
    <text evidence="5">The sequence shown here is derived from an EMBL/GenBank/DDBJ whole genome shotgun (WGS) entry which is preliminary data.</text>
</comment>
<evidence type="ECO:0000313" key="6">
    <source>
        <dbReference type="Proteomes" id="UP001161388"/>
    </source>
</evidence>
<dbReference type="InterPro" id="IPR006439">
    <property type="entry name" value="HAD-SF_hydro_IA"/>
</dbReference>
<dbReference type="Gene3D" id="3.40.50.1000">
    <property type="entry name" value="HAD superfamily/HAD-like"/>
    <property type="match status" value="1"/>
</dbReference>
<dbReference type="RefSeq" id="WP_284372973.1">
    <property type="nucleotide sequence ID" value="NZ_BSNL01000001.1"/>
</dbReference>
<proteinExistence type="inferred from homology"/>
<dbReference type="CDD" id="cd01427">
    <property type="entry name" value="HAD_like"/>
    <property type="match status" value="1"/>
</dbReference>
<comment type="similarity">
    <text evidence="3">Belongs to the HAD-like hydrolase superfamily. CbbY/CbbZ/Gph/YieH family.</text>
</comment>
<dbReference type="Proteomes" id="UP001161388">
    <property type="component" value="Unassembled WGS sequence"/>
</dbReference>
<dbReference type="NCBIfam" id="TIGR01549">
    <property type="entry name" value="HAD-SF-IA-v1"/>
    <property type="match status" value="1"/>
</dbReference>